<organism evidence="2 3">
    <name type="scientific">Colocasia esculenta</name>
    <name type="common">Wild taro</name>
    <name type="synonym">Arum esculentum</name>
    <dbReference type="NCBI Taxonomy" id="4460"/>
    <lineage>
        <taxon>Eukaryota</taxon>
        <taxon>Viridiplantae</taxon>
        <taxon>Streptophyta</taxon>
        <taxon>Embryophyta</taxon>
        <taxon>Tracheophyta</taxon>
        <taxon>Spermatophyta</taxon>
        <taxon>Magnoliopsida</taxon>
        <taxon>Liliopsida</taxon>
        <taxon>Araceae</taxon>
        <taxon>Aroideae</taxon>
        <taxon>Colocasieae</taxon>
        <taxon>Colocasia</taxon>
    </lineage>
</organism>
<keyword evidence="1" id="KW-0812">Transmembrane</keyword>
<evidence type="ECO:0000313" key="3">
    <source>
        <dbReference type="Proteomes" id="UP000652761"/>
    </source>
</evidence>
<dbReference type="AlphaFoldDB" id="A0A843VWG7"/>
<reference evidence="2" key="1">
    <citation type="submission" date="2017-07" db="EMBL/GenBank/DDBJ databases">
        <title>Taro Niue Genome Assembly and Annotation.</title>
        <authorList>
            <person name="Atibalentja N."/>
            <person name="Keating K."/>
            <person name="Fields C.J."/>
        </authorList>
    </citation>
    <scope>NUCLEOTIDE SEQUENCE</scope>
    <source>
        <strain evidence="2">Niue_2</strain>
        <tissue evidence="2">Leaf</tissue>
    </source>
</reference>
<keyword evidence="3" id="KW-1185">Reference proteome</keyword>
<comment type="caution">
    <text evidence="2">The sequence shown here is derived from an EMBL/GenBank/DDBJ whole genome shotgun (WGS) entry which is preliminary data.</text>
</comment>
<feature type="transmembrane region" description="Helical" evidence="1">
    <location>
        <begin position="60"/>
        <end position="85"/>
    </location>
</feature>
<proteinExistence type="predicted"/>
<sequence>MAATVGVKEGGMEVAEQVGALGLQDVVAWGCGLCQGHLPAASAVVVVAVAGTVVGRAGTVVVAVVAVVVVVVAVAAAIAFPVAAVAFDPVGPLRGKAILRWRDLRVLALVLGKVLTLRKWLPVVVPWLLRLLSVWGPTYWALGVTYCTYLFIGLDPFSNWALGFLGVTGFRGLEHGMYRRVFELGLNEMGSAIQLVPGCNVIHGQNGPVCWGGVGD</sequence>
<protein>
    <submittedName>
        <fullName evidence="2">Uncharacterized protein</fullName>
    </submittedName>
</protein>
<keyword evidence="1" id="KW-0472">Membrane</keyword>
<keyword evidence="1" id="KW-1133">Transmembrane helix</keyword>
<gene>
    <name evidence="2" type="ORF">Taro_030556</name>
</gene>
<accession>A0A843VWG7</accession>
<evidence type="ECO:0000313" key="2">
    <source>
        <dbReference type="EMBL" id="MQL97860.1"/>
    </source>
</evidence>
<evidence type="ECO:0000256" key="1">
    <source>
        <dbReference type="SAM" id="Phobius"/>
    </source>
</evidence>
<name>A0A843VWG7_COLES</name>
<dbReference type="Proteomes" id="UP000652761">
    <property type="component" value="Unassembled WGS sequence"/>
</dbReference>
<dbReference type="EMBL" id="NMUH01002110">
    <property type="protein sequence ID" value="MQL97860.1"/>
    <property type="molecule type" value="Genomic_DNA"/>
</dbReference>